<protein>
    <submittedName>
        <fullName evidence="3">Adhesion G-coupled receptor L2 isoform X15</fullName>
    </submittedName>
</protein>
<dbReference type="EMBL" id="REGN01000124">
    <property type="protein sequence ID" value="RNA44294.1"/>
    <property type="molecule type" value="Genomic_DNA"/>
</dbReference>
<feature type="compositionally biased region" description="Polar residues" evidence="1">
    <location>
        <begin position="190"/>
        <end position="207"/>
    </location>
</feature>
<keyword evidence="2" id="KW-0472">Membrane</keyword>
<evidence type="ECO:0000256" key="2">
    <source>
        <dbReference type="SAM" id="Phobius"/>
    </source>
</evidence>
<feature type="transmembrane region" description="Helical" evidence="2">
    <location>
        <begin position="473"/>
        <end position="492"/>
    </location>
</feature>
<sequence length="522" mass="59368">MNLSASVGNRTNGHFGGQKFGPGSRPTKSKTDDEICDQTISAKKNSLRICKSLLSFWCLISTLLGLPWILGYFIIDNQATLIFSYLFTIINTSQGTIIFIFNCLISKSVREEIFKLVRKQKSRLLIGLFSHDRPFSSHASNSSNCGPSNKQSTRTKMPKKPFLDYCLYSLCSCSYPCSSSSSSPLTSTTFRSDQSSKKQATTNYLLSPQYSSSAKNRLLPNLDENQPLNPISQQQQQQQQQQQYQQHHRHQHQHQHIIALNNTLVALPKHNIRMLSSLPYMKRTSSLLSSSTLNSNNPTQSSYISPVILINTSSIPKSPPPPPPNAQELSTFKTSATRTANYDENQYLTPEFHNYSALDTDFNTDTQYYMDNGLLAHEDDYINNYDELDNDLVYMRSHETKLEADKFCYLKALNKLPNSSICSTSSQCSSCTSSSLNNQHSHSKLVSQRQNLKAKKLLQQTLILKINKVINKLAYLLIYIVHNFIFQFLKFFCRSLASSKSEIYNNTIGNKERRENEIYNYE</sequence>
<feature type="region of interest" description="Disordered" evidence="1">
    <location>
        <begin position="1"/>
        <end position="32"/>
    </location>
</feature>
<feature type="transmembrane region" description="Helical" evidence="2">
    <location>
        <begin position="53"/>
        <end position="75"/>
    </location>
</feature>
<evidence type="ECO:0000313" key="3">
    <source>
        <dbReference type="EMBL" id="RNA44294.1"/>
    </source>
</evidence>
<organism evidence="3 4">
    <name type="scientific">Brachionus plicatilis</name>
    <name type="common">Marine rotifer</name>
    <name type="synonym">Brachionus muelleri</name>
    <dbReference type="NCBI Taxonomy" id="10195"/>
    <lineage>
        <taxon>Eukaryota</taxon>
        <taxon>Metazoa</taxon>
        <taxon>Spiralia</taxon>
        <taxon>Gnathifera</taxon>
        <taxon>Rotifera</taxon>
        <taxon>Eurotatoria</taxon>
        <taxon>Monogononta</taxon>
        <taxon>Pseudotrocha</taxon>
        <taxon>Ploima</taxon>
        <taxon>Brachionidae</taxon>
        <taxon>Brachionus</taxon>
    </lineage>
</organism>
<feature type="compositionally biased region" description="Polar residues" evidence="1">
    <location>
        <begin position="223"/>
        <end position="232"/>
    </location>
</feature>
<feature type="compositionally biased region" description="Low complexity" evidence="1">
    <location>
        <begin position="233"/>
        <end position="245"/>
    </location>
</feature>
<feature type="compositionally biased region" description="Polar residues" evidence="1">
    <location>
        <begin position="1"/>
        <end position="12"/>
    </location>
</feature>
<dbReference type="PANTHER" id="PTHR47767">
    <property type="entry name" value="ADHESION G PROTEIN-COUPLED RECEPTOR G7"/>
    <property type="match status" value="1"/>
</dbReference>
<dbReference type="STRING" id="10195.A0A3M7T891"/>
<feature type="compositionally biased region" description="Polar residues" evidence="1">
    <location>
        <begin position="137"/>
        <end position="155"/>
    </location>
</feature>
<accession>A0A3M7T891</accession>
<dbReference type="AlphaFoldDB" id="A0A3M7T891"/>
<evidence type="ECO:0000313" key="4">
    <source>
        <dbReference type="Proteomes" id="UP000276133"/>
    </source>
</evidence>
<feature type="transmembrane region" description="Helical" evidence="2">
    <location>
        <begin position="81"/>
        <end position="105"/>
    </location>
</feature>
<proteinExistence type="predicted"/>
<reference evidence="3 4" key="1">
    <citation type="journal article" date="2018" name="Sci. Rep.">
        <title>Genomic signatures of local adaptation to the degree of environmental predictability in rotifers.</title>
        <authorList>
            <person name="Franch-Gras L."/>
            <person name="Hahn C."/>
            <person name="Garcia-Roger E.M."/>
            <person name="Carmona M.J."/>
            <person name="Serra M."/>
            <person name="Gomez A."/>
        </authorList>
    </citation>
    <scope>NUCLEOTIDE SEQUENCE [LARGE SCALE GENOMIC DNA]</scope>
    <source>
        <strain evidence="3">HYR1</strain>
    </source>
</reference>
<feature type="region of interest" description="Disordered" evidence="1">
    <location>
        <begin position="179"/>
        <end position="207"/>
    </location>
</feature>
<keyword evidence="4" id="KW-1185">Reference proteome</keyword>
<gene>
    <name evidence="3" type="ORF">BpHYR1_027920</name>
</gene>
<dbReference type="OrthoDB" id="1100386at2759"/>
<name>A0A3M7T891_BRAPC</name>
<dbReference type="InterPro" id="IPR053066">
    <property type="entry name" value="ADGR_G7"/>
</dbReference>
<dbReference type="Gene3D" id="1.20.1070.10">
    <property type="entry name" value="Rhodopsin 7-helix transmembrane proteins"/>
    <property type="match status" value="1"/>
</dbReference>
<keyword evidence="2" id="KW-0812">Transmembrane</keyword>
<evidence type="ECO:0000256" key="1">
    <source>
        <dbReference type="SAM" id="MobiDB-lite"/>
    </source>
</evidence>
<feature type="region of interest" description="Disordered" evidence="1">
    <location>
        <begin position="219"/>
        <end position="254"/>
    </location>
</feature>
<keyword evidence="3" id="KW-0675">Receptor</keyword>
<dbReference type="Proteomes" id="UP000276133">
    <property type="component" value="Unassembled WGS sequence"/>
</dbReference>
<feature type="compositionally biased region" description="Low complexity" evidence="1">
    <location>
        <begin position="179"/>
        <end position="189"/>
    </location>
</feature>
<comment type="caution">
    <text evidence="3">The sequence shown here is derived from an EMBL/GenBank/DDBJ whole genome shotgun (WGS) entry which is preliminary data.</text>
</comment>
<keyword evidence="2" id="KW-1133">Transmembrane helix</keyword>
<feature type="region of interest" description="Disordered" evidence="1">
    <location>
        <begin position="135"/>
        <end position="156"/>
    </location>
</feature>